<evidence type="ECO:0000256" key="1">
    <source>
        <dbReference type="SAM" id="SignalP"/>
    </source>
</evidence>
<dbReference type="InterPro" id="IPR002718">
    <property type="entry name" value="OMP_Helicobacter"/>
</dbReference>
<evidence type="ECO:0000313" key="3">
    <source>
        <dbReference type="Proteomes" id="UP000256599"/>
    </source>
</evidence>
<dbReference type="EMBL" id="NXLR01000007">
    <property type="protein sequence ID" value="RDU59902.1"/>
    <property type="molecule type" value="Genomic_DNA"/>
</dbReference>
<dbReference type="PRINTS" id="PR01776">
    <property type="entry name" value="HPOMPFAMILY"/>
</dbReference>
<dbReference type="RefSeq" id="WP_104699673.1">
    <property type="nucleotide sequence ID" value="NZ_FZPP01000011.1"/>
</dbReference>
<keyword evidence="3" id="KW-1185">Reference proteome</keyword>
<reference evidence="2 3" key="1">
    <citation type="submission" date="2018-04" db="EMBL/GenBank/DDBJ databases">
        <title>Novel Campyloabacter and Helicobacter Species and Strains.</title>
        <authorList>
            <person name="Mannion A.J."/>
            <person name="Shen Z."/>
            <person name="Fox J.G."/>
        </authorList>
    </citation>
    <scope>NUCLEOTIDE SEQUENCE [LARGE SCALE GENOMIC DNA]</scope>
    <source>
        <strain evidence="2 3">MIT 98-6070</strain>
    </source>
</reference>
<protein>
    <submittedName>
        <fullName evidence="2">Outer membrane beta-barrel protein</fullName>
    </submittedName>
</protein>
<evidence type="ECO:0000313" key="2">
    <source>
        <dbReference type="EMBL" id="RDU59902.1"/>
    </source>
</evidence>
<dbReference type="InterPro" id="IPR011250">
    <property type="entry name" value="OMP/PagP_B-barrel"/>
</dbReference>
<comment type="caution">
    <text evidence="2">The sequence shown here is derived from an EMBL/GenBank/DDBJ whole genome shotgun (WGS) entry which is preliminary data.</text>
</comment>
<feature type="signal peptide" evidence="1">
    <location>
        <begin position="1"/>
        <end position="19"/>
    </location>
</feature>
<organism evidence="2 3">
    <name type="scientific">Helicobacter marmotae</name>
    <dbReference type="NCBI Taxonomy" id="152490"/>
    <lineage>
        <taxon>Bacteria</taxon>
        <taxon>Pseudomonadati</taxon>
        <taxon>Campylobacterota</taxon>
        <taxon>Epsilonproteobacteria</taxon>
        <taxon>Campylobacterales</taxon>
        <taxon>Helicobacteraceae</taxon>
        <taxon>Helicobacter</taxon>
    </lineage>
</organism>
<dbReference type="Gene3D" id="2.40.160.20">
    <property type="match status" value="1"/>
</dbReference>
<dbReference type="Pfam" id="PF01856">
    <property type="entry name" value="HP_OMP"/>
    <property type="match status" value="1"/>
</dbReference>
<accession>A0A3D8I426</accession>
<sequence length="201" mass="21837">MKTKLISSALALASSLAVAEENGIFVGVGLGYNSSHVKIEGAADSAGSSFSDKYKYNGLNYEIIAGYKQFFTPKLGARYYVNFAYANTKGDMGENSDKLKVMDYGVNADALYNFISNYSLDLGAFLGLGLGANTYKLDNGLKKTGFNVALNVGLRSVIHKHHGIEIAARVPFMNTTLEDVDSSKTTARQNYSIGVRYIFNF</sequence>
<proteinExistence type="predicted"/>
<dbReference type="Proteomes" id="UP000256599">
    <property type="component" value="Unassembled WGS sequence"/>
</dbReference>
<dbReference type="AlphaFoldDB" id="A0A3D8I426"/>
<dbReference type="OrthoDB" id="5319509at2"/>
<gene>
    <name evidence="2" type="ORF">CQA63_04790</name>
</gene>
<keyword evidence="1" id="KW-0732">Signal</keyword>
<name>A0A3D8I426_9HELI</name>
<dbReference type="SUPFAM" id="SSF56925">
    <property type="entry name" value="OMPA-like"/>
    <property type="match status" value="1"/>
</dbReference>
<feature type="chain" id="PRO_5017829077" evidence="1">
    <location>
        <begin position="20"/>
        <end position="201"/>
    </location>
</feature>